<accession>A0A916UXF6</accession>
<dbReference type="AlphaFoldDB" id="A0A916UXF6"/>
<organism evidence="1 2">
    <name type="scientific">Undibacterium terreum</name>
    <dbReference type="NCBI Taxonomy" id="1224302"/>
    <lineage>
        <taxon>Bacteria</taxon>
        <taxon>Pseudomonadati</taxon>
        <taxon>Pseudomonadota</taxon>
        <taxon>Betaproteobacteria</taxon>
        <taxon>Burkholderiales</taxon>
        <taxon>Oxalobacteraceae</taxon>
        <taxon>Undibacterium</taxon>
    </lineage>
</organism>
<gene>
    <name evidence="1" type="ORF">GCM10011396_41480</name>
</gene>
<proteinExistence type="predicted"/>
<sequence length="68" mass="7020">MKLACGLAVACGIGVAGGVTGVTGLIGSFSETGVVQAEITSKAARAGKIDEILYMERKICGYWDWKPA</sequence>
<protein>
    <submittedName>
        <fullName evidence="1">Uncharacterized protein</fullName>
    </submittedName>
</protein>
<reference evidence="1" key="2">
    <citation type="submission" date="2020-09" db="EMBL/GenBank/DDBJ databases">
        <authorList>
            <person name="Sun Q."/>
            <person name="Zhou Y."/>
        </authorList>
    </citation>
    <scope>NUCLEOTIDE SEQUENCE</scope>
    <source>
        <strain evidence="1">CGMCC 1.10998</strain>
    </source>
</reference>
<evidence type="ECO:0000313" key="1">
    <source>
        <dbReference type="EMBL" id="GGC89944.1"/>
    </source>
</evidence>
<dbReference type="EMBL" id="BMED01000004">
    <property type="protein sequence ID" value="GGC89944.1"/>
    <property type="molecule type" value="Genomic_DNA"/>
</dbReference>
<reference evidence="1" key="1">
    <citation type="journal article" date="2014" name="Int. J. Syst. Evol. Microbiol.">
        <title>Complete genome sequence of Corynebacterium casei LMG S-19264T (=DSM 44701T), isolated from a smear-ripened cheese.</title>
        <authorList>
            <consortium name="US DOE Joint Genome Institute (JGI-PGF)"/>
            <person name="Walter F."/>
            <person name="Albersmeier A."/>
            <person name="Kalinowski J."/>
            <person name="Ruckert C."/>
        </authorList>
    </citation>
    <scope>NUCLEOTIDE SEQUENCE</scope>
    <source>
        <strain evidence="1">CGMCC 1.10998</strain>
    </source>
</reference>
<comment type="caution">
    <text evidence="1">The sequence shown here is derived from an EMBL/GenBank/DDBJ whole genome shotgun (WGS) entry which is preliminary data.</text>
</comment>
<keyword evidence="2" id="KW-1185">Reference proteome</keyword>
<dbReference type="Proteomes" id="UP000637423">
    <property type="component" value="Unassembled WGS sequence"/>
</dbReference>
<evidence type="ECO:0000313" key="2">
    <source>
        <dbReference type="Proteomes" id="UP000637423"/>
    </source>
</evidence>
<name>A0A916UXF6_9BURK</name>